<organism evidence="1 2">
    <name type="scientific">Phyllobacterium trifolii</name>
    <dbReference type="NCBI Taxonomy" id="300193"/>
    <lineage>
        <taxon>Bacteria</taxon>
        <taxon>Pseudomonadati</taxon>
        <taxon>Pseudomonadota</taxon>
        <taxon>Alphaproteobacteria</taxon>
        <taxon>Hyphomicrobiales</taxon>
        <taxon>Phyllobacteriaceae</taxon>
        <taxon>Phyllobacterium</taxon>
    </lineage>
</organism>
<name>A0A839UB57_9HYPH</name>
<accession>A0A839UB57</accession>
<sequence length="43" mass="4574">MESPLLNHAAKVSPEATDAASARAAYSTILGVLMEDDVFIVRL</sequence>
<evidence type="ECO:0000313" key="2">
    <source>
        <dbReference type="Proteomes" id="UP000554520"/>
    </source>
</evidence>
<dbReference type="EMBL" id="JACHXN010000011">
    <property type="protein sequence ID" value="MBB3147174.1"/>
    <property type="molecule type" value="Genomic_DNA"/>
</dbReference>
<protein>
    <submittedName>
        <fullName evidence="1">Uncharacterized protein</fullName>
    </submittedName>
</protein>
<evidence type="ECO:0000313" key="1">
    <source>
        <dbReference type="EMBL" id="MBB3147174.1"/>
    </source>
</evidence>
<keyword evidence="2" id="KW-1185">Reference proteome</keyword>
<dbReference type="AlphaFoldDB" id="A0A839UB57"/>
<proteinExistence type="predicted"/>
<gene>
    <name evidence="1" type="ORF">FHS21_003590</name>
</gene>
<reference evidence="1 2" key="1">
    <citation type="submission" date="2020-08" db="EMBL/GenBank/DDBJ databases">
        <title>Genomic Encyclopedia of Type Strains, Phase III (KMG-III): the genomes of soil and plant-associated and newly described type strains.</title>
        <authorList>
            <person name="Whitman W."/>
        </authorList>
    </citation>
    <scope>NUCLEOTIDE SEQUENCE [LARGE SCALE GENOMIC DNA]</scope>
    <source>
        <strain evidence="1 2">CECT 7015</strain>
    </source>
</reference>
<dbReference type="Proteomes" id="UP000554520">
    <property type="component" value="Unassembled WGS sequence"/>
</dbReference>
<comment type="caution">
    <text evidence="1">The sequence shown here is derived from an EMBL/GenBank/DDBJ whole genome shotgun (WGS) entry which is preliminary data.</text>
</comment>